<dbReference type="EMBL" id="MCFA01000010">
    <property type="protein sequence ID" value="ORY17837.1"/>
    <property type="molecule type" value="Genomic_DNA"/>
</dbReference>
<dbReference type="STRING" id="1231657.A0A1Y2A688"/>
<keyword evidence="1" id="KW-1133">Transmembrane helix</keyword>
<evidence type="ECO:0000313" key="2">
    <source>
        <dbReference type="EMBL" id="ORY17837.1"/>
    </source>
</evidence>
<proteinExistence type="predicted"/>
<keyword evidence="1" id="KW-0472">Membrane</keyword>
<dbReference type="Gene3D" id="2.80.10.50">
    <property type="match status" value="1"/>
</dbReference>
<dbReference type="CDD" id="cd00161">
    <property type="entry name" value="beta-trefoil_Ricin-like"/>
    <property type="match status" value="1"/>
</dbReference>
<dbReference type="PROSITE" id="PS50231">
    <property type="entry name" value="RICIN_B_LECTIN"/>
    <property type="match status" value="1"/>
</dbReference>
<accession>A0A1Y2A688</accession>
<dbReference type="InterPro" id="IPR035992">
    <property type="entry name" value="Ricin_B-like_lectins"/>
</dbReference>
<name>A0A1Y2A688_9PLEO</name>
<gene>
    <name evidence="2" type="ORF">BCR34DRAFT_529983</name>
</gene>
<sequence length="253" mass="26356">MVNISTTLRYTLTNSLLGPNKALASAPNNDTLIIVDLSSDPSATNQQWYFTATNSTSQYRLHTVQKGDFHAVDVYNYIGLGTIGLHFFSTGDYNGQYWTIGSWSDNTTKLSNEFTGPDIHLEVNKDTYEVKLAGGDNAGQHWTLSAFGASPTPTSAATGKPTVSATATGNPTVTGAPSLCTSAVASCSATASAQHGKSLSKGALAGVAVGGAIGGLALIAIIGLVVKKMLKTPFTEPNHIEAKKSMPMVTPDA</sequence>
<reference evidence="2 3" key="1">
    <citation type="submission" date="2016-07" db="EMBL/GenBank/DDBJ databases">
        <title>Pervasive Adenine N6-methylation of Active Genes in Fungi.</title>
        <authorList>
            <consortium name="DOE Joint Genome Institute"/>
            <person name="Mondo S.J."/>
            <person name="Dannebaum R.O."/>
            <person name="Kuo R.C."/>
            <person name="Labutti K."/>
            <person name="Haridas S."/>
            <person name="Kuo A."/>
            <person name="Salamov A."/>
            <person name="Ahrendt S.R."/>
            <person name="Lipzen A."/>
            <person name="Sullivan W."/>
            <person name="Andreopoulos W.B."/>
            <person name="Clum A."/>
            <person name="Lindquist E."/>
            <person name="Daum C."/>
            <person name="Ramamoorthy G.K."/>
            <person name="Gryganskyi A."/>
            <person name="Culley D."/>
            <person name="Magnuson J.K."/>
            <person name="James T.Y."/>
            <person name="O'Malley M.A."/>
            <person name="Stajich J.E."/>
            <person name="Spatafora J.W."/>
            <person name="Visel A."/>
            <person name="Grigoriev I.V."/>
        </authorList>
    </citation>
    <scope>NUCLEOTIDE SEQUENCE [LARGE SCALE GENOMIC DNA]</scope>
    <source>
        <strain evidence="2 3">CBS 115471</strain>
    </source>
</reference>
<dbReference type="AlphaFoldDB" id="A0A1Y2A688"/>
<organism evidence="2 3">
    <name type="scientific">Clohesyomyces aquaticus</name>
    <dbReference type="NCBI Taxonomy" id="1231657"/>
    <lineage>
        <taxon>Eukaryota</taxon>
        <taxon>Fungi</taxon>
        <taxon>Dikarya</taxon>
        <taxon>Ascomycota</taxon>
        <taxon>Pezizomycotina</taxon>
        <taxon>Dothideomycetes</taxon>
        <taxon>Pleosporomycetidae</taxon>
        <taxon>Pleosporales</taxon>
        <taxon>Lindgomycetaceae</taxon>
        <taxon>Clohesyomyces</taxon>
    </lineage>
</organism>
<feature type="transmembrane region" description="Helical" evidence="1">
    <location>
        <begin position="203"/>
        <end position="226"/>
    </location>
</feature>
<evidence type="ECO:0000313" key="3">
    <source>
        <dbReference type="Proteomes" id="UP000193144"/>
    </source>
</evidence>
<dbReference type="Proteomes" id="UP000193144">
    <property type="component" value="Unassembled WGS sequence"/>
</dbReference>
<dbReference type="SUPFAM" id="SSF50370">
    <property type="entry name" value="Ricin B-like lectins"/>
    <property type="match status" value="1"/>
</dbReference>
<comment type="caution">
    <text evidence="2">The sequence shown here is derived from an EMBL/GenBank/DDBJ whole genome shotgun (WGS) entry which is preliminary data.</text>
</comment>
<keyword evidence="1" id="KW-0812">Transmembrane</keyword>
<evidence type="ECO:0000256" key="1">
    <source>
        <dbReference type="SAM" id="Phobius"/>
    </source>
</evidence>
<keyword evidence="3" id="KW-1185">Reference proteome</keyword>
<dbReference type="OrthoDB" id="9986966at2759"/>
<protein>
    <submittedName>
        <fullName evidence="2">Uncharacterized protein</fullName>
    </submittedName>
</protein>